<reference evidence="3 4" key="1">
    <citation type="submission" date="2020-08" db="EMBL/GenBank/DDBJ databases">
        <title>Genome Sequencing of Nocardia wallacei strain FMUON74 and assembly.</title>
        <authorList>
            <person name="Toyokawa M."/>
            <person name="Uesaka K."/>
        </authorList>
    </citation>
    <scope>NUCLEOTIDE SEQUENCE [LARGE SCALE GENOMIC DNA]</scope>
    <source>
        <strain evidence="3 4">FMUON74</strain>
    </source>
</reference>
<protein>
    <submittedName>
        <fullName evidence="3">Transcriptional regulator</fullName>
    </submittedName>
</protein>
<dbReference type="InterPro" id="IPR010982">
    <property type="entry name" value="Lambda_DNA-bd_dom_sf"/>
</dbReference>
<keyword evidence="4" id="KW-1185">Reference proteome</keyword>
<dbReference type="GO" id="GO:0003677">
    <property type="term" value="F:DNA binding"/>
    <property type="evidence" value="ECO:0007669"/>
    <property type="project" value="InterPro"/>
</dbReference>
<dbReference type="Pfam" id="PF13560">
    <property type="entry name" value="HTH_31"/>
    <property type="match status" value="1"/>
</dbReference>
<sequence>MITAWRGGPERPTGPAPPPIAAEHRSRSMISEPARIGRVDSGVADRGPTALRIAVGGQLRRLREQRGISREAAGEHIRGSHAKISRLELGRTGFKERDIRDLLTLYGVGDAEEREAFLGVVRKANEPGWWQRFGDLLPPWFETYLGLEHASLAIRTFEGQLVPGLLQTEDYTRAVIALGDGQEDASRRVELRRRRQEVLDRPGGPTLWAVLDEAVLHRAIGGPEVLRGQLEHLAAMSTRNNVTVQVLPYAVGGHAAAGSSFTMLRFAEPELPDVVYLEQLTSALYLDRSRDLELYRQVMDTLSVQAATPEKSRKLLLEAAARL</sequence>
<dbReference type="SMART" id="SM00530">
    <property type="entry name" value="HTH_XRE"/>
    <property type="match status" value="1"/>
</dbReference>
<dbReference type="CDD" id="cd00093">
    <property type="entry name" value="HTH_XRE"/>
    <property type="match status" value="1"/>
</dbReference>
<organism evidence="3 4">
    <name type="scientific">Nocardia wallacei</name>
    <dbReference type="NCBI Taxonomy" id="480035"/>
    <lineage>
        <taxon>Bacteria</taxon>
        <taxon>Bacillati</taxon>
        <taxon>Actinomycetota</taxon>
        <taxon>Actinomycetes</taxon>
        <taxon>Mycobacteriales</taxon>
        <taxon>Nocardiaceae</taxon>
        <taxon>Nocardia</taxon>
    </lineage>
</organism>
<dbReference type="EMBL" id="AP023396">
    <property type="protein sequence ID" value="BCK56559.1"/>
    <property type="molecule type" value="Genomic_DNA"/>
</dbReference>
<dbReference type="InterPro" id="IPR043917">
    <property type="entry name" value="DUF5753"/>
</dbReference>
<evidence type="ECO:0000259" key="2">
    <source>
        <dbReference type="PROSITE" id="PS50943"/>
    </source>
</evidence>
<dbReference type="PROSITE" id="PS50943">
    <property type="entry name" value="HTH_CROC1"/>
    <property type="match status" value="1"/>
</dbReference>
<dbReference type="Pfam" id="PF19054">
    <property type="entry name" value="DUF5753"/>
    <property type="match status" value="1"/>
</dbReference>
<dbReference type="Gene3D" id="1.10.260.40">
    <property type="entry name" value="lambda repressor-like DNA-binding domains"/>
    <property type="match status" value="1"/>
</dbReference>
<accession>A0A7G1KRN0</accession>
<dbReference type="InterPro" id="IPR001387">
    <property type="entry name" value="Cro/C1-type_HTH"/>
</dbReference>
<name>A0A7G1KRN0_9NOCA</name>
<proteinExistence type="predicted"/>
<feature type="domain" description="HTH cro/C1-type" evidence="2">
    <location>
        <begin position="59"/>
        <end position="114"/>
    </location>
</feature>
<dbReference type="AlphaFoldDB" id="A0A7G1KRN0"/>
<evidence type="ECO:0000256" key="1">
    <source>
        <dbReference type="SAM" id="MobiDB-lite"/>
    </source>
</evidence>
<evidence type="ECO:0000313" key="3">
    <source>
        <dbReference type="EMBL" id="BCK56559.1"/>
    </source>
</evidence>
<dbReference type="KEGG" id="nwl:NWFMUON74_43310"/>
<gene>
    <name evidence="3" type="ORF">NWFMUON74_43310</name>
</gene>
<feature type="region of interest" description="Disordered" evidence="1">
    <location>
        <begin position="1"/>
        <end position="28"/>
    </location>
</feature>
<evidence type="ECO:0000313" key="4">
    <source>
        <dbReference type="Proteomes" id="UP000516173"/>
    </source>
</evidence>
<dbReference type="SUPFAM" id="SSF47413">
    <property type="entry name" value="lambda repressor-like DNA-binding domains"/>
    <property type="match status" value="1"/>
</dbReference>
<dbReference type="Proteomes" id="UP000516173">
    <property type="component" value="Chromosome"/>
</dbReference>